<protein>
    <submittedName>
        <fullName evidence="4">NUDIX domain-containing protein</fullName>
    </submittedName>
</protein>
<proteinExistence type="predicted"/>
<dbReference type="CDD" id="cd02883">
    <property type="entry name" value="NUDIX_Hydrolase"/>
    <property type="match status" value="1"/>
</dbReference>
<evidence type="ECO:0000256" key="2">
    <source>
        <dbReference type="ARBA" id="ARBA00022801"/>
    </source>
</evidence>
<dbReference type="RefSeq" id="WP_216520659.1">
    <property type="nucleotide sequence ID" value="NZ_JAHLPM010000011.1"/>
</dbReference>
<dbReference type="EMBL" id="JAHLPM010000011">
    <property type="protein sequence ID" value="MBU5439037.1"/>
    <property type="molecule type" value="Genomic_DNA"/>
</dbReference>
<sequence length="146" mass="17370">MDITEGAFVVIFNEEKRILLVRRRDFPIWDLPGGRLEKNEIIEECAIRETEEETGYMVVVEKKTGEYYRPQFSDRQHIFIAKIVDGKPRDKSDETSALRWFSVSNLPILMVPHRREQIKDSISQEHLVKKILNESRIILWLRKMKN</sequence>
<evidence type="ECO:0000256" key="1">
    <source>
        <dbReference type="ARBA" id="ARBA00001946"/>
    </source>
</evidence>
<dbReference type="InterPro" id="IPR020084">
    <property type="entry name" value="NUDIX_hydrolase_CS"/>
</dbReference>
<dbReference type="InterPro" id="IPR000086">
    <property type="entry name" value="NUDIX_hydrolase_dom"/>
</dbReference>
<keyword evidence="5" id="KW-1185">Reference proteome</keyword>
<dbReference type="PANTHER" id="PTHR43046:SF2">
    <property type="entry name" value="8-OXO-DGTP DIPHOSPHATASE-RELATED"/>
    <property type="match status" value="1"/>
</dbReference>
<feature type="domain" description="Nudix hydrolase" evidence="3">
    <location>
        <begin position="2"/>
        <end position="123"/>
    </location>
</feature>
<gene>
    <name evidence="4" type="ORF">KQI42_13500</name>
</gene>
<dbReference type="Proteomes" id="UP000749471">
    <property type="component" value="Unassembled WGS sequence"/>
</dbReference>
<evidence type="ECO:0000259" key="3">
    <source>
        <dbReference type="PROSITE" id="PS51462"/>
    </source>
</evidence>
<dbReference type="PANTHER" id="PTHR43046">
    <property type="entry name" value="GDP-MANNOSE MANNOSYL HYDROLASE"/>
    <property type="match status" value="1"/>
</dbReference>
<reference evidence="4 5" key="1">
    <citation type="submission" date="2021-06" db="EMBL/GenBank/DDBJ databases">
        <authorList>
            <person name="Sun Q."/>
            <person name="Li D."/>
        </authorList>
    </citation>
    <scope>NUCLEOTIDE SEQUENCE [LARGE SCALE GENOMIC DNA]</scope>
    <source>
        <strain evidence="4 5">MSJ-40</strain>
    </source>
</reference>
<dbReference type="PROSITE" id="PS51462">
    <property type="entry name" value="NUDIX"/>
    <property type="match status" value="1"/>
</dbReference>
<comment type="cofactor">
    <cofactor evidence="1">
        <name>Mg(2+)</name>
        <dbReference type="ChEBI" id="CHEBI:18420"/>
    </cofactor>
</comment>
<accession>A0ABS6E7Z0</accession>
<comment type="caution">
    <text evidence="4">The sequence shown here is derived from an EMBL/GenBank/DDBJ whole genome shotgun (WGS) entry which is preliminary data.</text>
</comment>
<name>A0ABS6E7Z0_9FIRM</name>
<dbReference type="Pfam" id="PF00293">
    <property type="entry name" value="NUDIX"/>
    <property type="match status" value="1"/>
</dbReference>
<evidence type="ECO:0000313" key="5">
    <source>
        <dbReference type="Proteomes" id="UP000749471"/>
    </source>
</evidence>
<dbReference type="PROSITE" id="PS00893">
    <property type="entry name" value="NUDIX_BOX"/>
    <property type="match status" value="1"/>
</dbReference>
<organism evidence="4 5">
    <name type="scientific">Tissierella simiarum</name>
    <dbReference type="NCBI Taxonomy" id="2841534"/>
    <lineage>
        <taxon>Bacteria</taxon>
        <taxon>Bacillati</taxon>
        <taxon>Bacillota</taxon>
        <taxon>Tissierellia</taxon>
        <taxon>Tissierellales</taxon>
        <taxon>Tissierellaceae</taxon>
        <taxon>Tissierella</taxon>
    </lineage>
</organism>
<keyword evidence="2" id="KW-0378">Hydrolase</keyword>
<evidence type="ECO:0000313" key="4">
    <source>
        <dbReference type="EMBL" id="MBU5439037.1"/>
    </source>
</evidence>